<dbReference type="PANTHER" id="PTHR36834">
    <property type="entry name" value="MEMBRANE PROTEIN-RELATED"/>
    <property type="match status" value="1"/>
</dbReference>
<gene>
    <name evidence="3" type="ORF">CRIB_1653</name>
</gene>
<name>A0A1V1I222_9FIRM</name>
<dbReference type="InterPro" id="IPR006976">
    <property type="entry name" value="VanZ-like"/>
</dbReference>
<dbReference type="Pfam" id="PF04892">
    <property type="entry name" value="VanZ"/>
    <property type="match status" value="1"/>
</dbReference>
<feature type="transmembrane region" description="Helical" evidence="1">
    <location>
        <begin position="90"/>
        <end position="109"/>
    </location>
</feature>
<feature type="transmembrane region" description="Helical" evidence="1">
    <location>
        <begin position="147"/>
        <end position="165"/>
    </location>
</feature>
<dbReference type="AlphaFoldDB" id="A0A1V1I222"/>
<evidence type="ECO:0000259" key="2">
    <source>
        <dbReference type="Pfam" id="PF04892"/>
    </source>
</evidence>
<evidence type="ECO:0000256" key="1">
    <source>
        <dbReference type="SAM" id="Phobius"/>
    </source>
</evidence>
<protein>
    <submittedName>
        <fullName evidence="3">VanZ family protein</fullName>
    </submittedName>
</protein>
<reference evidence="3 4" key="1">
    <citation type="submission" date="2014-04" db="EMBL/GenBank/DDBJ databases">
        <authorList>
            <person name="Hornung B.V."/>
        </authorList>
    </citation>
    <scope>NUCLEOTIDE SEQUENCE [LARGE SCALE GENOMIC DNA]</scope>
    <source>
        <strain evidence="3 4">CRIB</strain>
    </source>
</reference>
<keyword evidence="1" id="KW-0812">Transmembrane</keyword>
<dbReference type="KEGG" id="ril:CRIB_1653"/>
<keyword evidence="4" id="KW-1185">Reference proteome</keyword>
<feature type="transmembrane region" description="Helical" evidence="1">
    <location>
        <begin position="39"/>
        <end position="58"/>
    </location>
</feature>
<dbReference type="Proteomes" id="UP000245622">
    <property type="component" value="Chromosome 1"/>
</dbReference>
<dbReference type="PANTHER" id="PTHR36834:SF1">
    <property type="entry name" value="INTEGRAL MEMBRANE PROTEIN"/>
    <property type="match status" value="1"/>
</dbReference>
<sequence length="178" mass="20823">MVIEFSSLILLGVTFLYLGISTIYKYIKKISINYKSEILNLFLFLSILFIISLTLFPIRLGYKFEGFEIFNIVPFKIILKMLFEYPLGQFIYNVIGNIVLFIPFGFFIYIKFEKNKTKTLLAVLIMTLGIEFIQGFIPYRFCDIDDIILNTFGGYLGIIIYNILFSKFNNKLKKIQTT</sequence>
<dbReference type="EMBL" id="LN555523">
    <property type="protein sequence ID" value="CED94260.1"/>
    <property type="molecule type" value="Genomic_DNA"/>
</dbReference>
<accession>A0A1V1I222</accession>
<feature type="transmembrane region" description="Helical" evidence="1">
    <location>
        <begin position="6"/>
        <end position="27"/>
    </location>
</feature>
<dbReference type="InterPro" id="IPR053150">
    <property type="entry name" value="Teicoplanin_resist-assoc"/>
</dbReference>
<feature type="domain" description="VanZ-like" evidence="2">
    <location>
        <begin position="45"/>
        <end position="164"/>
    </location>
</feature>
<dbReference type="GeneID" id="82205685"/>
<keyword evidence="1" id="KW-1133">Transmembrane helix</keyword>
<evidence type="ECO:0000313" key="4">
    <source>
        <dbReference type="Proteomes" id="UP000245622"/>
    </source>
</evidence>
<proteinExistence type="predicted"/>
<evidence type="ECO:0000313" key="3">
    <source>
        <dbReference type="EMBL" id="CED94260.1"/>
    </source>
</evidence>
<organism evidence="3 4">
    <name type="scientific">Romboutsia ilealis</name>
    <dbReference type="NCBI Taxonomy" id="1115758"/>
    <lineage>
        <taxon>Bacteria</taxon>
        <taxon>Bacillati</taxon>
        <taxon>Bacillota</taxon>
        <taxon>Clostridia</taxon>
        <taxon>Peptostreptococcales</taxon>
        <taxon>Peptostreptococcaceae</taxon>
        <taxon>Romboutsia</taxon>
    </lineage>
</organism>
<dbReference type="RefSeq" id="WP_180701794.1">
    <property type="nucleotide sequence ID" value="NZ_LN555523.1"/>
</dbReference>
<feature type="transmembrane region" description="Helical" evidence="1">
    <location>
        <begin position="121"/>
        <end position="141"/>
    </location>
</feature>
<keyword evidence="1" id="KW-0472">Membrane</keyword>